<protein>
    <submittedName>
        <fullName evidence="2">Uncharacterized protein</fullName>
    </submittedName>
</protein>
<evidence type="ECO:0000313" key="3">
    <source>
        <dbReference type="Proteomes" id="UP001281761"/>
    </source>
</evidence>
<dbReference type="Proteomes" id="UP001281761">
    <property type="component" value="Unassembled WGS sequence"/>
</dbReference>
<evidence type="ECO:0000313" key="2">
    <source>
        <dbReference type="EMBL" id="KAK2947576.1"/>
    </source>
</evidence>
<feature type="region of interest" description="Disordered" evidence="1">
    <location>
        <begin position="1"/>
        <end position="85"/>
    </location>
</feature>
<feature type="compositionally biased region" description="Low complexity" evidence="1">
    <location>
        <begin position="19"/>
        <end position="28"/>
    </location>
</feature>
<comment type="caution">
    <text evidence="2">The sequence shown here is derived from an EMBL/GenBank/DDBJ whole genome shotgun (WGS) entry which is preliminary data.</text>
</comment>
<keyword evidence="3" id="KW-1185">Reference proteome</keyword>
<sequence>MAHPFQLTQALPPMLTPLSSSNAQSSLSIGPDISNGEEQTAETAATTRSSPSPLSVTTPSIVTPNPQNSEHLRSNSSLQPVEGEELPQYTPLSLHVNHPESHDCGEQLTPANTSTPTMNPNVPSFVSKFMISATQTQVEGTPFQKQQQNGFQTSHGITPTPFDHYTAHSSDSFKPSKFGKLATKRCKYIRQ</sequence>
<dbReference type="EMBL" id="JARBJD010000196">
    <property type="protein sequence ID" value="KAK2947576.1"/>
    <property type="molecule type" value="Genomic_DNA"/>
</dbReference>
<name>A0ABQ9XBB5_9EUKA</name>
<reference evidence="2 3" key="1">
    <citation type="journal article" date="2022" name="bioRxiv">
        <title>Genomics of Preaxostyla Flagellates Illuminates Evolutionary Transitions and the Path Towards Mitochondrial Loss.</title>
        <authorList>
            <person name="Novak L.V.F."/>
            <person name="Treitli S.C."/>
            <person name="Pyrih J."/>
            <person name="Halakuc P."/>
            <person name="Pipaliya S.V."/>
            <person name="Vacek V."/>
            <person name="Brzon O."/>
            <person name="Soukal P."/>
            <person name="Eme L."/>
            <person name="Dacks J.B."/>
            <person name="Karnkowska A."/>
            <person name="Elias M."/>
            <person name="Hampl V."/>
        </authorList>
    </citation>
    <scope>NUCLEOTIDE SEQUENCE [LARGE SCALE GENOMIC DNA]</scope>
    <source>
        <strain evidence="2">NAU3</strain>
        <tissue evidence="2">Gut</tissue>
    </source>
</reference>
<accession>A0ABQ9XBB5</accession>
<proteinExistence type="predicted"/>
<organism evidence="2 3">
    <name type="scientific">Blattamonas nauphoetae</name>
    <dbReference type="NCBI Taxonomy" id="2049346"/>
    <lineage>
        <taxon>Eukaryota</taxon>
        <taxon>Metamonada</taxon>
        <taxon>Preaxostyla</taxon>
        <taxon>Oxymonadida</taxon>
        <taxon>Blattamonas</taxon>
    </lineage>
</organism>
<feature type="compositionally biased region" description="Polar residues" evidence="1">
    <location>
        <begin position="65"/>
        <end position="79"/>
    </location>
</feature>
<evidence type="ECO:0000256" key="1">
    <source>
        <dbReference type="SAM" id="MobiDB-lite"/>
    </source>
</evidence>
<gene>
    <name evidence="2" type="ORF">BLNAU_17481</name>
</gene>
<feature type="compositionally biased region" description="Low complexity" evidence="1">
    <location>
        <begin position="37"/>
        <end position="64"/>
    </location>
</feature>